<feature type="transmembrane region" description="Helical" evidence="9">
    <location>
        <begin position="316"/>
        <end position="338"/>
    </location>
</feature>
<feature type="transmembrane region" description="Helical" evidence="9">
    <location>
        <begin position="379"/>
        <end position="397"/>
    </location>
</feature>
<evidence type="ECO:0000256" key="4">
    <source>
        <dbReference type="ARBA" id="ARBA00022692"/>
    </source>
</evidence>
<accession>A0A0C4EGH0</accession>
<evidence type="ECO:0000259" key="10">
    <source>
        <dbReference type="PROSITE" id="PS50850"/>
    </source>
</evidence>
<evidence type="ECO:0000256" key="8">
    <source>
        <dbReference type="SAM" id="MobiDB-lite"/>
    </source>
</evidence>
<dbReference type="InterPro" id="IPR003663">
    <property type="entry name" value="Sugar/inositol_transpt"/>
</dbReference>
<dbReference type="Proteomes" id="UP000011715">
    <property type="component" value="Unassembled WGS sequence"/>
</dbReference>
<organism evidence="12 13">
    <name type="scientific">Magnaporthiopsis poae (strain ATCC 64411 / 73-15)</name>
    <name type="common">Kentucky bluegrass fungus</name>
    <name type="synonym">Magnaporthe poae</name>
    <dbReference type="NCBI Taxonomy" id="644358"/>
    <lineage>
        <taxon>Eukaryota</taxon>
        <taxon>Fungi</taxon>
        <taxon>Dikarya</taxon>
        <taxon>Ascomycota</taxon>
        <taxon>Pezizomycotina</taxon>
        <taxon>Sordariomycetes</taxon>
        <taxon>Sordariomycetidae</taxon>
        <taxon>Magnaporthales</taxon>
        <taxon>Magnaporthaceae</taxon>
        <taxon>Magnaporthiopsis</taxon>
    </lineage>
</organism>
<dbReference type="EMBL" id="GL877039">
    <property type="protein sequence ID" value="KLU92971.1"/>
    <property type="molecule type" value="Genomic_DNA"/>
</dbReference>
<dbReference type="Gene3D" id="1.20.1250.20">
    <property type="entry name" value="MFS general substrate transporter like domains"/>
    <property type="match status" value="1"/>
</dbReference>
<evidence type="ECO:0000256" key="9">
    <source>
        <dbReference type="SAM" id="Phobius"/>
    </source>
</evidence>
<dbReference type="InterPro" id="IPR050360">
    <property type="entry name" value="MFS_Sugar_Transporters"/>
</dbReference>
<dbReference type="SUPFAM" id="SSF103473">
    <property type="entry name" value="MFS general substrate transporter"/>
    <property type="match status" value="1"/>
</dbReference>
<dbReference type="FunFam" id="1.20.1250.20:FF:000217">
    <property type="entry name" value="MFS lactose permease, putative"/>
    <property type="match status" value="1"/>
</dbReference>
<evidence type="ECO:0000256" key="6">
    <source>
        <dbReference type="ARBA" id="ARBA00023136"/>
    </source>
</evidence>
<dbReference type="GO" id="GO:0005351">
    <property type="term" value="F:carbohydrate:proton symporter activity"/>
    <property type="evidence" value="ECO:0007669"/>
    <property type="project" value="TreeGrafter"/>
</dbReference>
<comment type="similarity">
    <text evidence="2 7">Belongs to the major facilitator superfamily. Sugar transporter (TC 2.A.1.1) family.</text>
</comment>
<dbReference type="PROSITE" id="PS50850">
    <property type="entry name" value="MFS"/>
    <property type="match status" value="1"/>
</dbReference>
<keyword evidence="13" id="KW-1185">Reference proteome</keyword>
<evidence type="ECO:0000256" key="2">
    <source>
        <dbReference type="ARBA" id="ARBA00010992"/>
    </source>
</evidence>
<dbReference type="VEuPathDB" id="FungiDB:MAPG_11914"/>
<evidence type="ECO:0000313" key="13">
    <source>
        <dbReference type="Proteomes" id="UP000011715"/>
    </source>
</evidence>
<feature type="transmembrane region" description="Helical" evidence="9">
    <location>
        <begin position="224"/>
        <end position="243"/>
    </location>
</feature>
<evidence type="ECO:0000256" key="7">
    <source>
        <dbReference type="RuleBase" id="RU003346"/>
    </source>
</evidence>
<evidence type="ECO:0000256" key="5">
    <source>
        <dbReference type="ARBA" id="ARBA00022989"/>
    </source>
</evidence>
<reference evidence="11" key="3">
    <citation type="submission" date="2011-03" db="EMBL/GenBank/DDBJ databases">
        <title>Annotation of Magnaporthe poae ATCC 64411.</title>
        <authorList>
            <person name="Ma L.-J."/>
            <person name="Dead R."/>
            <person name="Young S.K."/>
            <person name="Zeng Q."/>
            <person name="Gargeya S."/>
            <person name="Fitzgerald M."/>
            <person name="Haas B."/>
            <person name="Abouelleil A."/>
            <person name="Alvarado L."/>
            <person name="Arachchi H.M."/>
            <person name="Berlin A."/>
            <person name="Brown A."/>
            <person name="Chapman S.B."/>
            <person name="Chen Z."/>
            <person name="Dunbar C."/>
            <person name="Freedman E."/>
            <person name="Gearin G."/>
            <person name="Gellesch M."/>
            <person name="Goldberg J."/>
            <person name="Griggs A."/>
            <person name="Gujja S."/>
            <person name="Heiman D."/>
            <person name="Howarth C."/>
            <person name="Larson L."/>
            <person name="Lui A."/>
            <person name="MacDonald P.J.P."/>
            <person name="Mehta T."/>
            <person name="Montmayeur A."/>
            <person name="Murphy C."/>
            <person name="Neiman D."/>
            <person name="Pearson M."/>
            <person name="Priest M."/>
            <person name="Roberts A."/>
            <person name="Saif S."/>
            <person name="Shea T."/>
            <person name="Shenoy N."/>
            <person name="Sisk P."/>
            <person name="Stolte C."/>
            <person name="Sykes S."/>
            <person name="Yandava C."/>
            <person name="Wortman J."/>
            <person name="Nusbaum C."/>
            <person name="Birren B."/>
        </authorList>
    </citation>
    <scope>NUCLEOTIDE SEQUENCE</scope>
    <source>
        <strain evidence="11">ATCC 64411</strain>
    </source>
</reference>
<name>A0A0C4EGH0_MAGP6</name>
<gene>
    <name evidence="11" type="ORF">MAPG_11914</name>
</gene>
<dbReference type="OMA" id="RWRFLQV"/>
<feature type="transmembrane region" description="Helical" evidence="9">
    <location>
        <begin position="481"/>
        <end position="501"/>
    </location>
</feature>
<feature type="transmembrane region" description="Helical" evidence="9">
    <location>
        <begin position="158"/>
        <end position="180"/>
    </location>
</feature>
<sequence length="548" mass="60320">MSSQPEIAQEKGPAAARAQDVDNDAKKGDDVQTKAVHNAEFFAAVQEFDLPTWSKEALMLYFSIFVAFCCACANGYDGSLMTGIIAMEPFQEQFKVGTVGVQVGVIYSLYTVGSMVGAPFAATLADRYGRRKGMFSGGIVINLGMIIISTSSTVAQFIVGRFVLGVGISIMTVAAPSYAVEIAPPHWRGRATGFYNCGWFGGSIPAAAVVFGSNFMAGNMAWRLPLILQAAACVIVMVSVWFIPESPRWLMAQGREAEAIDFLVKYHGNNNRESRMVKLEVDEMREGIKLDGIDKVWWDYRPLFMTHAGRWRMAQVLMISIFGQYSGNGLGYFNAQIFEGIGVKTSAQQLGYNLLNSVLSAIGALTAVYFTDRMPRRPVLIFGTMCCSFMLAINSGLSAKMAEFEAQDVFEPSYGAAALWSYFMFNIIFSFTYTPLQGAIPTEALETTMRAKGLALSGIIVSAIGFINQFCTPIALESIQYRYIFIFVGWDLIEALCWYLFGVESHGRTLEQLEWVYDQPNPVKASLKVEKIVLANDGRVVEVLEDSA</sequence>
<keyword evidence="3 7" id="KW-0813">Transport</keyword>
<feature type="transmembrane region" description="Helical" evidence="9">
    <location>
        <begin position="134"/>
        <end position="152"/>
    </location>
</feature>
<feature type="region of interest" description="Disordered" evidence="8">
    <location>
        <begin position="1"/>
        <end position="29"/>
    </location>
</feature>
<keyword evidence="4 9" id="KW-0812">Transmembrane</keyword>
<feature type="transmembrane region" description="Helical" evidence="9">
    <location>
        <begin position="454"/>
        <end position="475"/>
    </location>
</feature>
<feature type="transmembrane region" description="Helical" evidence="9">
    <location>
        <begin position="96"/>
        <end position="122"/>
    </location>
</feature>
<dbReference type="EnsemblFungi" id="MAPG_11914T0">
    <property type="protein sequence ID" value="MAPG_11914T0"/>
    <property type="gene ID" value="MAPG_11914"/>
</dbReference>
<dbReference type="InterPro" id="IPR036259">
    <property type="entry name" value="MFS_trans_sf"/>
</dbReference>
<dbReference type="eggNOG" id="KOG0254">
    <property type="taxonomic scope" value="Eukaryota"/>
</dbReference>
<reference evidence="11" key="2">
    <citation type="submission" date="2010-05" db="EMBL/GenBank/DDBJ databases">
        <title>The Genome Sequence of Magnaporthe poae strain ATCC 64411.</title>
        <authorList>
            <consortium name="The Broad Institute Genome Sequencing Platform"/>
            <consortium name="Broad Institute Genome Sequencing Center for Infectious Disease"/>
            <person name="Ma L.-J."/>
            <person name="Dead R."/>
            <person name="Young S."/>
            <person name="Zeng Q."/>
            <person name="Koehrsen M."/>
            <person name="Alvarado L."/>
            <person name="Berlin A."/>
            <person name="Chapman S.B."/>
            <person name="Chen Z."/>
            <person name="Freedman E."/>
            <person name="Gellesch M."/>
            <person name="Goldberg J."/>
            <person name="Griggs A."/>
            <person name="Gujja S."/>
            <person name="Heilman E.R."/>
            <person name="Heiman D."/>
            <person name="Hepburn T."/>
            <person name="Howarth C."/>
            <person name="Jen D."/>
            <person name="Larson L."/>
            <person name="Mehta T."/>
            <person name="Neiman D."/>
            <person name="Pearson M."/>
            <person name="Roberts A."/>
            <person name="Saif S."/>
            <person name="Shea T."/>
            <person name="Shenoy N."/>
            <person name="Sisk P."/>
            <person name="Stolte C."/>
            <person name="Sykes S."/>
            <person name="Walk T."/>
            <person name="White J."/>
            <person name="Yandava C."/>
            <person name="Haas B."/>
            <person name="Nusbaum C."/>
            <person name="Birren B."/>
        </authorList>
    </citation>
    <scope>NUCLEOTIDE SEQUENCE</scope>
    <source>
        <strain evidence="11">ATCC 64411</strain>
    </source>
</reference>
<feature type="transmembrane region" description="Helical" evidence="9">
    <location>
        <begin position="350"/>
        <end position="370"/>
    </location>
</feature>
<feature type="transmembrane region" description="Helical" evidence="9">
    <location>
        <begin position="417"/>
        <end position="434"/>
    </location>
</feature>
<reference evidence="13" key="1">
    <citation type="submission" date="2010-05" db="EMBL/GenBank/DDBJ databases">
        <title>The genome sequence of Magnaporthe poae strain ATCC 64411.</title>
        <authorList>
            <person name="Ma L.-J."/>
            <person name="Dead R."/>
            <person name="Young S."/>
            <person name="Zeng Q."/>
            <person name="Koehrsen M."/>
            <person name="Alvarado L."/>
            <person name="Berlin A."/>
            <person name="Chapman S.B."/>
            <person name="Chen Z."/>
            <person name="Freedman E."/>
            <person name="Gellesch M."/>
            <person name="Goldberg J."/>
            <person name="Griggs A."/>
            <person name="Gujja S."/>
            <person name="Heilman E.R."/>
            <person name="Heiman D."/>
            <person name="Hepburn T."/>
            <person name="Howarth C."/>
            <person name="Jen D."/>
            <person name="Larson L."/>
            <person name="Mehta T."/>
            <person name="Neiman D."/>
            <person name="Pearson M."/>
            <person name="Roberts A."/>
            <person name="Saif S."/>
            <person name="Shea T."/>
            <person name="Shenoy N."/>
            <person name="Sisk P."/>
            <person name="Stolte C."/>
            <person name="Sykes S."/>
            <person name="Walk T."/>
            <person name="White J."/>
            <person name="Yandava C."/>
            <person name="Haas B."/>
            <person name="Nusbaum C."/>
            <person name="Birren B."/>
        </authorList>
    </citation>
    <scope>NUCLEOTIDE SEQUENCE [LARGE SCALE GENOMIC DNA]</scope>
    <source>
        <strain evidence="13">ATCC 64411 / 73-15</strain>
    </source>
</reference>
<keyword evidence="5 9" id="KW-1133">Transmembrane helix</keyword>
<reference evidence="12" key="4">
    <citation type="journal article" date="2015" name="G3 (Bethesda)">
        <title>Genome sequences of three phytopathogenic species of the Magnaporthaceae family of fungi.</title>
        <authorList>
            <person name="Okagaki L.H."/>
            <person name="Nunes C.C."/>
            <person name="Sailsbery J."/>
            <person name="Clay B."/>
            <person name="Brown D."/>
            <person name="John T."/>
            <person name="Oh Y."/>
            <person name="Young N."/>
            <person name="Fitzgerald M."/>
            <person name="Haas B.J."/>
            <person name="Zeng Q."/>
            <person name="Young S."/>
            <person name="Adiconis X."/>
            <person name="Fan L."/>
            <person name="Levin J.Z."/>
            <person name="Mitchell T.K."/>
            <person name="Okubara P.A."/>
            <person name="Farman M.L."/>
            <person name="Kohn L.M."/>
            <person name="Birren B."/>
            <person name="Ma L.-J."/>
            <person name="Dean R.A."/>
        </authorList>
    </citation>
    <scope>NUCLEOTIDE SEQUENCE</scope>
    <source>
        <strain evidence="12">ATCC 64411 / 73-15</strain>
    </source>
</reference>
<dbReference type="Pfam" id="PF00083">
    <property type="entry name" value="Sugar_tr"/>
    <property type="match status" value="1"/>
</dbReference>
<feature type="transmembrane region" description="Helical" evidence="9">
    <location>
        <begin position="58"/>
        <end position="76"/>
    </location>
</feature>
<keyword evidence="6 9" id="KW-0472">Membrane</keyword>
<comment type="subcellular location">
    <subcellularLocation>
        <location evidence="1">Membrane</location>
        <topology evidence="1">Multi-pass membrane protein</topology>
    </subcellularLocation>
</comment>
<evidence type="ECO:0000256" key="1">
    <source>
        <dbReference type="ARBA" id="ARBA00004141"/>
    </source>
</evidence>
<reference evidence="12" key="5">
    <citation type="submission" date="2015-06" db="UniProtKB">
        <authorList>
            <consortium name="EnsemblFungi"/>
        </authorList>
    </citation>
    <scope>IDENTIFICATION</scope>
    <source>
        <strain evidence="12">ATCC 64411</strain>
    </source>
</reference>
<feature type="compositionally biased region" description="Basic and acidic residues" evidence="8">
    <location>
        <begin position="19"/>
        <end position="29"/>
    </location>
</feature>
<dbReference type="AlphaFoldDB" id="A0A0C4EGH0"/>
<dbReference type="NCBIfam" id="TIGR00879">
    <property type="entry name" value="SP"/>
    <property type="match status" value="1"/>
</dbReference>
<dbReference type="PROSITE" id="PS00216">
    <property type="entry name" value="SUGAR_TRANSPORT_1"/>
    <property type="match status" value="1"/>
</dbReference>
<dbReference type="InterPro" id="IPR020846">
    <property type="entry name" value="MFS_dom"/>
</dbReference>
<evidence type="ECO:0000313" key="12">
    <source>
        <dbReference type="EnsemblFungi" id="MAPG_11914T0"/>
    </source>
</evidence>
<dbReference type="EMBL" id="ADBL01002971">
    <property type="status" value="NOT_ANNOTATED_CDS"/>
    <property type="molecule type" value="Genomic_DNA"/>
</dbReference>
<dbReference type="InterPro" id="IPR005828">
    <property type="entry name" value="MFS_sugar_transport-like"/>
</dbReference>
<dbReference type="OrthoDB" id="6133115at2759"/>
<feature type="transmembrane region" description="Helical" evidence="9">
    <location>
        <begin position="192"/>
        <end position="212"/>
    </location>
</feature>
<protein>
    <submittedName>
        <fullName evidence="11">Lactose permease</fullName>
    </submittedName>
</protein>
<proteinExistence type="inferred from homology"/>
<feature type="domain" description="Major facilitator superfamily (MFS) profile" evidence="10">
    <location>
        <begin position="63"/>
        <end position="506"/>
    </location>
</feature>
<evidence type="ECO:0000256" key="3">
    <source>
        <dbReference type="ARBA" id="ARBA00022448"/>
    </source>
</evidence>
<evidence type="ECO:0000313" key="11">
    <source>
        <dbReference type="EMBL" id="KLU92971.1"/>
    </source>
</evidence>
<dbReference type="PANTHER" id="PTHR48022:SF36">
    <property type="entry name" value="LACTOSE PERMEASE, PUTATIVE (AFU_ORTHOLOGUE AFUA_1G17310)-RELATED"/>
    <property type="match status" value="1"/>
</dbReference>
<dbReference type="GO" id="GO:0016020">
    <property type="term" value="C:membrane"/>
    <property type="evidence" value="ECO:0007669"/>
    <property type="project" value="UniProtKB-SubCell"/>
</dbReference>
<dbReference type="PANTHER" id="PTHR48022">
    <property type="entry name" value="PLASTIDIC GLUCOSE TRANSPORTER 4"/>
    <property type="match status" value="1"/>
</dbReference>
<dbReference type="InterPro" id="IPR005829">
    <property type="entry name" value="Sugar_transporter_CS"/>
</dbReference>